<protein>
    <submittedName>
        <fullName evidence="2">Uncharacterized protein</fullName>
    </submittedName>
</protein>
<keyword evidence="3" id="KW-1185">Reference proteome</keyword>
<feature type="region of interest" description="Disordered" evidence="1">
    <location>
        <begin position="1"/>
        <end position="39"/>
    </location>
</feature>
<reference evidence="2 3" key="1">
    <citation type="journal article" date="2019" name="Sci. Rep.">
        <title>Orb-weaving spider Araneus ventricosus genome elucidates the spidroin gene catalogue.</title>
        <authorList>
            <person name="Kono N."/>
            <person name="Nakamura H."/>
            <person name="Ohtoshi R."/>
            <person name="Moran D.A.P."/>
            <person name="Shinohara A."/>
            <person name="Yoshida Y."/>
            <person name="Fujiwara M."/>
            <person name="Mori M."/>
            <person name="Tomita M."/>
            <person name="Arakawa K."/>
        </authorList>
    </citation>
    <scope>NUCLEOTIDE SEQUENCE [LARGE SCALE GENOMIC DNA]</scope>
</reference>
<feature type="region of interest" description="Disordered" evidence="1">
    <location>
        <begin position="137"/>
        <end position="162"/>
    </location>
</feature>
<gene>
    <name evidence="2" type="ORF">AVEN_264523_1</name>
</gene>
<feature type="compositionally biased region" description="Basic residues" evidence="1">
    <location>
        <begin position="1"/>
        <end position="15"/>
    </location>
</feature>
<evidence type="ECO:0000256" key="1">
    <source>
        <dbReference type="SAM" id="MobiDB-lite"/>
    </source>
</evidence>
<dbReference type="AlphaFoldDB" id="A0A4Y2GBL4"/>
<dbReference type="EMBL" id="BGPR01001252">
    <property type="protein sequence ID" value="GBM49364.1"/>
    <property type="molecule type" value="Genomic_DNA"/>
</dbReference>
<name>A0A4Y2GBL4_ARAVE</name>
<evidence type="ECO:0000313" key="3">
    <source>
        <dbReference type="Proteomes" id="UP000499080"/>
    </source>
</evidence>
<accession>A0A4Y2GBL4</accession>
<organism evidence="2 3">
    <name type="scientific">Araneus ventricosus</name>
    <name type="common">Orbweaver spider</name>
    <name type="synonym">Epeira ventricosa</name>
    <dbReference type="NCBI Taxonomy" id="182803"/>
    <lineage>
        <taxon>Eukaryota</taxon>
        <taxon>Metazoa</taxon>
        <taxon>Ecdysozoa</taxon>
        <taxon>Arthropoda</taxon>
        <taxon>Chelicerata</taxon>
        <taxon>Arachnida</taxon>
        <taxon>Araneae</taxon>
        <taxon>Araneomorphae</taxon>
        <taxon>Entelegynae</taxon>
        <taxon>Araneoidea</taxon>
        <taxon>Araneidae</taxon>
        <taxon>Araneus</taxon>
    </lineage>
</organism>
<comment type="caution">
    <text evidence="2">The sequence shown here is derived from an EMBL/GenBank/DDBJ whole genome shotgun (WGS) entry which is preliminary data.</text>
</comment>
<proteinExistence type="predicted"/>
<evidence type="ECO:0000313" key="2">
    <source>
        <dbReference type="EMBL" id="GBM49364.1"/>
    </source>
</evidence>
<sequence>MFHWKKSSRSCKIKGSKPPDSIARASPPITNLPISSSPSVAPVSEALASPDFTDFKLVTNKKKLKKDSPTKTNNTIAKAEKNSKFCTTSHREVPNAIPTKDNICTHQSALKPSETTKPTSVDTQFLPVAVLPPLEKRLLQSRDSDADAEMSSSSLSEEDALE</sequence>
<dbReference type="Proteomes" id="UP000499080">
    <property type="component" value="Unassembled WGS sequence"/>
</dbReference>